<sequence>MTGKTRSSLWARLCASSALAHAQRVPPREIDRGLVLAVAAVDSRMLTTPVSVMLAQLLAASTHGQVVLVDADGVNQATRGPAGAKVAGDIEALTRIDAAELNRARIQSCADTSGVVPVLAARVQDRRPLDPEVVESGVQRVRHRWPTVVVDLPFTCPMEVIAAGTRLAQHVVLVVDKHHQDHQWLYQPGHSLASAARQGRVTVLKVGASVRETLPKDTFALPAPIVGTTAQDRVMVPTDVESLTAFHRLLSRLYPSLGNEQ</sequence>
<accession>A0ABU2B6Y4</accession>
<proteinExistence type="predicted"/>
<keyword evidence="1" id="KW-0732">Signal</keyword>
<feature type="chain" id="PRO_5046785504" evidence="1">
    <location>
        <begin position="23"/>
        <end position="261"/>
    </location>
</feature>
<dbReference type="Gene3D" id="3.40.50.300">
    <property type="entry name" value="P-loop containing nucleotide triphosphate hydrolases"/>
    <property type="match status" value="1"/>
</dbReference>
<evidence type="ECO:0000256" key="1">
    <source>
        <dbReference type="SAM" id="SignalP"/>
    </source>
</evidence>
<gene>
    <name evidence="2" type="ORF">J2S37_000901</name>
</gene>
<organism evidence="2 3">
    <name type="scientific">Corynebacterium felinum</name>
    <dbReference type="NCBI Taxonomy" id="131318"/>
    <lineage>
        <taxon>Bacteria</taxon>
        <taxon>Bacillati</taxon>
        <taxon>Actinomycetota</taxon>
        <taxon>Actinomycetes</taxon>
        <taxon>Mycobacteriales</taxon>
        <taxon>Corynebacteriaceae</taxon>
        <taxon>Corynebacterium</taxon>
    </lineage>
</organism>
<dbReference type="RefSeq" id="WP_277103455.1">
    <property type="nucleotide sequence ID" value="NZ_BAAAJS010000079.1"/>
</dbReference>
<dbReference type="EMBL" id="JAVDYF010000001">
    <property type="protein sequence ID" value="MDR7354363.1"/>
    <property type="molecule type" value="Genomic_DNA"/>
</dbReference>
<dbReference type="InterPro" id="IPR027417">
    <property type="entry name" value="P-loop_NTPase"/>
</dbReference>
<evidence type="ECO:0000313" key="3">
    <source>
        <dbReference type="Proteomes" id="UP001183619"/>
    </source>
</evidence>
<evidence type="ECO:0000313" key="2">
    <source>
        <dbReference type="EMBL" id="MDR7354363.1"/>
    </source>
</evidence>
<feature type="signal peptide" evidence="1">
    <location>
        <begin position="1"/>
        <end position="22"/>
    </location>
</feature>
<comment type="caution">
    <text evidence="2">The sequence shown here is derived from an EMBL/GenBank/DDBJ whole genome shotgun (WGS) entry which is preliminary data.</text>
</comment>
<dbReference type="Proteomes" id="UP001183619">
    <property type="component" value="Unassembled WGS sequence"/>
</dbReference>
<reference evidence="2 3" key="1">
    <citation type="submission" date="2023-07" db="EMBL/GenBank/DDBJ databases">
        <title>Sequencing the genomes of 1000 actinobacteria strains.</title>
        <authorList>
            <person name="Klenk H.-P."/>
        </authorList>
    </citation>
    <scope>NUCLEOTIDE SEQUENCE [LARGE SCALE GENOMIC DNA]</scope>
    <source>
        <strain evidence="2 3">DSM 44508</strain>
    </source>
</reference>
<keyword evidence="3" id="KW-1185">Reference proteome</keyword>
<name>A0ABU2B6Y4_9CORY</name>
<protein>
    <submittedName>
        <fullName evidence="2">Uncharacterized protein</fullName>
    </submittedName>
</protein>